<dbReference type="Gene3D" id="2.40.50.90">
    <property type="match status" value="1"/>
</dbReference>
<sequence>MRFVLALLAFLIPFGAQAQIISGKAIAVDGDSLEMSGARIRLFGIDAPEKGQTCRRDGADWSCGKDAADLLASLVDGLEITCERKATDTFSRIVAVCVAEGVDLGRVMIEAGFAVALPQFSDLYVPAESRARSLHLGIWNAEFQMPSDYRAAHRDQKRSRDGTAIPSRRPSAAGVASAAQPDSGGCVIKGNRNRKGEWIYHLPGMPYYDGTRPEEIFRTEAQARAAGYRRALTR</sequence>
<dbReference type="RefSeq" id="WP_275228336.1">
    <property type="nucleotide sequence ID" value="NZ_JARESE010000033.1"/>
</dbReference>
<keyword evidence="5" id="KW-1185">Reference proteome</keyword>
<evidence type="ECO:0000313" key="5">
    <source>
        <dbReference type="Proteomes" id="UP001216253"/>
    </source>
</evidence>
<feature type="chain" id="PRO_5046704769" evidence="2">
    <location>
        <begin position="19"/>
        <end position="234"/>
    </location>
</feature>
<dbReference type="Pfam" id="PF00565">
    <property type="entry name" value="SNase"/>
    <property type="match status" value="1"/>
</dbReference>
<feature type="compositionally biased region" description="Basic and acidic residues" evidence="1">
    <location>
        <begin position="150"/>
        <end position="161"/>
    </location>
</feature>
<organism evidence="4 5">
    <name type="scientific">Novosphingobium album</name>
    <name type="common">ex Liu et al. 2023</name>
    <dbReference type="NCBI Taxonomy" id="3031130"/>
    <lineage>
        <taxon>Bacteria</taxon>
        <taxon>Pseudomonadati</taxon>
        <taxon>Pseudomonadota</taxon>
        <taxon>Alphaproteobacteria</taxon>
        <taxon>Sphingomonadales</taxon>
        <taxon>Sphingomonadaceae</taxon>
        <taxon>Novosphingobium</taxon>
    </lineage>
</organism>
<accession>A0ABT5WQD8</accession>
<feature type="signal peptide" evidence="2">
    <location>
        <begin position="1"/>
        <end position="18"/>
    </location>
</feature>
<reference evidence="4 5" key="1">
    <citation type="submission" date="2023-03" db="EMBL/GenBank/DDBJ databases">
        <title>NovoSphingobium album sp. nov. isolated from polycyclic aromatic hydrocarbons- and heavy-metal polluted soil.</title>
        <authorList>
            <person name="Liu Z."/>
            <person name="Wang K."/>
        </authorList>
    </citation>
    <scope>NUCLEOTIDE SEQUENCE [LARGE SCALE GENOMIC DNA]</scope>
    <source>
        <strain evidence="4 5">H3SJ31-1</strain>
    </source>
</reference>
<evidence type="ECO:0000256" key="2">
    <source>
        <dbReference type="SAM" id="SignalP"/>
    </source>
</evidence>
<dbReference type="InterPro" id="IPR016071">
    <property type="entry name" value="Staphylococal_nuclease_OB-fold"/>
</dbReference>
<dbReference type="SUPFAM" id="SSF50199">
    <property type="entry name" value="Staphylococcal nuclease"/>
    <property type="match status" value="1"/>
</dbReference>
<comment type="caution">
    <text evidence="4">The sequence shown here is derived from an EMBL/GenBank/DDBJ whole genome shotgun (WGS) entry which is preliminary data.</text>
</comment>
<dbReference type="PROSITE" id="PS50830">
    <property type="entry name" value="TNASE_3"/>
    <property type="match status" value="1"/>
</dbReference>
<name>A0ABT5WQD8_9SPHN</name>
<evidence type="ECO:0000313" key="4">
    <source>
        <dbReference type="EMBL" id="MDE8652253.1"/>
    </source>
</evidence>
<gene>
    <name evidence="4" type="ORF">PYV00_11065</name>
</gene>
<dbReference type="Proteomes" id="UP001216253">
    <property type="component" value="Unassembled WGS sequence"/>
</dbReference>
<protein>
    <submittedName>
        <fullName evidence="4">Thermonuclease family protein</fullName>
    </submittedName>
</protein>
<dbReference type="PANTHER" id="PTHR12302">
    <property type="entry name" value="EBNA2 BINDING PROTEIN P100"/>
    <property type="match status" value="1"/>
</dbReference>
<proteinExistence type="predicted"/>
<evidence type="ECO:0000259" key="3">
    <source>
        <dbReference type="PROSITE" id="PS50830"/>
    </source>
</evidence>
<dbReference type="PANTHER" id="PTHR12302:SF26">
    <property type="entry name" value="BLR1266 PROTEIN"/>
    <property type="match status" value="1"/>
</dbReference>
<feature type="domain" description="TNase-like" evidence="3">
    <location>
        <begin position="28"/>
        <end position="141"/>
    </location>
</feature>
<dbReference type="EMBL" id="JARESE010000033">
    <property type="protein sequence ID" value="MDE8652253.1"/>
    <property type="molecule type" value="Genomic_DNA"/>
</dbReference>
<keyword evidence="2" id="KW-0732">Signal</keyword>
<feature type="region of interest" description="Disordered" evidence="1">
    <location>
        <begin position="150"/>
        <end position="181"/>
    </location>
</feature>
<evidence type="ECO:0000256" key="1">
    <source>
        <dbReference type="SAM" id="MobiDB-lite"/>
    </source>
</evidence>
<dbReference type="InterPro" id="IPR035437">
    <property type="entry name" value="SNase_OB-fold_sf"/>
</dbReference>
<dbReference type="SMART" id="SM00318">
    <property type="entry name" value="SNc"/>
    <property type="match status" value="1"/>
</dbReference>